<sequence length="426" mass="49509">MKIAIVGAADSVDKIYNTLEKKYTDIEFILKKEDKIEKMLKIIKGIKDEIDGIYLTGIGVYYALVNDNEIELDKPVVYTRRGSIGLIKSFWELKEKRHNILNLKLGIDVVEKETLLNVINEFDIKLEKIFYQKYEIQKTEEEYLEEYLKSYENREIDCVFTAFGYIYNVLKEKKIPVYRIQATNIEIESEFKTLLNRIELTNNRKDKIGIEIIKIDSIKSSLDNNLENKLKLEKKLLEYSKEVEGKIQVSDNKEYMIISNIEMLKSKENLKVILNLKEDFEKIGEKLLIGIGEGHTIFQAEKNARVALKLSLNQEGKIFYSNGEKIRGPLLKVEELEYKSVSDEKIKNIADEIGISPIYLEKIKGMIKKQKKDSFTSIEIAKILNITPRSVNRIVKKIIEKDYAESVQVENSVTAGRPRRIIKFKI</sequence>
<organism evidence="1 2">
    <name type="scientific">Fusobacterium mortiferum</name>
    <dbReference type="NCBI Taxonomy" id="850"/>
    <lineage>
        <taxon>Bacteria</taxon>
        <taxon>Fusobacteriati</taxon>
        <taxon>Fusobacteriota</taxon>
        <taxon>Fusobacteriia</taxon>
        <taxon>Fusobacteriales</taxon>
        <taxon>Fusobacteriaceae</taxon>
        <taxon>Fusobacterium</taxon>
    </lineage>
</organism>
<proteinExistence type="predicted"/>
<dbReference type="Gene3D" id="3.30.70.270">
    <property type="match status" value="1"/>
</dbReference>
<protein>
    <submittedName>
        <fullName evidence="1">Uncharacterized protein</fullName>
    </submittedName>
</protein>
<accession>A0A414Q0B6</accession>
<dbReference type="InterPro" id="IPR036390">
    <property type="entry name" value="WH_DNA-bd_sf"/>
</dbReference>
<evidence type="ECO:0000313" key="2">
    <source>
        <dbReference type="Proteomes" id="UP000284676"/>
    </source>
</evidence>
<reference evidence="1 2" key="1">
    <citation type="submission" date="2018-08" db="EMBL/GenBank/DDBJ databases">
        <title>A genome reference for cultivated species of the human gut microbiota.</title>
        <authorList>
            <person name="Zou Y."/>
            <person name="Xue W."/>
            <person name="Luo G."/>
        </authorList>
    </citation>
    <scope>NUCLEOTIDE SEQUENCE [LARGE SCALE GENOMIC DNA]</scope>
    <source>
        <strain evidence="1 2">AM25-1</strain>
    </source>
</reference>
<gene>
    <name evidence="1" type="ORF">DW663_01815</name>
</gene>
<dbReference type="AlphaFoldDB" id="A0A414Q0B6"/>
<comment type="caution">
    <text evidence="1">The sequence shown here is derived from an EMBL/GenBank/DDBJ whole genome shotgun (WGS) entry which is preliminary data.</text>
</comment>
<dbReference type="EMBL" id="QRHL01000002">
    <property type="protein sequence ID" value="RHF74226.1"/>
    <property type="molecule type" value="Genomic_DNA"/>
</dbReference>
<name>A0A414Q0B6_FUSMR</name>
<dbReference type="SUPFAM" id="SSF46785">
    <property type="entry name" value="Winged helix' DNA-binding domain"/>
    <property type="match status" value="1"/>
</dbReference>
<evidence type="ECO:0000313" key="1">
    <source>
        <dbReference type="EMBL" id="RHF74226.1"/>
    </source>
</evidence>
<dbReference type="Proteomes" id="UP000284676">
    <property type="component" value="Unassembled WGS sequence"/>
</dbReference>
<dbReference type="InterPro" id="IPR043128">
    <property type="entry name" value="Rev_trsase/Diguanyl_cyclase"/>
</dbReference>
<dbReference type="RefSeq" id="WP_118125943.1">
    <property type="nucleotide sequence ID" value="NZ_CAEUHP010000001.1"/>
</dbReference>